<dbReference type="OrthoDB" id="4966at2759"/>
<feature type="region of interest" description="Disordered" evidence="1">
    <location>
        <begin position="224"/>
        <end position="247"/>
    </location>
</feature>
<sequence length="758" mass="86439">MDEDQPHPRKRSRFFDSASGSLSVGPSPSRNVIPARQPTHTNTNSSFQSQQCPSLNTVIPDNPPQSPSQNTAENLTHNHRNPVPENEQETEVGDDRDPDSKDQSAGGDTDQENNNPQTGLTSRFGQLTIRNSRANRPTAVYGYDDLLAANSNHRNRRSSTFDQPPKAEDERNGPPLIEQNLTSRPRQFTFRADQQIAPHAINYRNPNLGHGLAQIAQATYHRDTGPLAGSQVRNPQPNSNPQSKPRYGIITGHVDIDRDELGRPLVRPGQPRTTRTPLPGMNPNCEYDETPDSSGFTPLLPHMKRVVNPDTLVPDHLYNAPGRLEHARYCAIVCRKRKRSDVLLPPPAYVYQRTNSPSFDILNAFMLYPELLYALAGHLPVKDLENLYCISKDFHTLIDARFTTVMLAQALNKAPESARTYPFRCYRKLCRDDPAARIPHPNTALAANLIPRCIPSFRWLKMIMYREKVVHELMTVFAEDGVPLPHRCSLALKRMWFMMDVPDNARRVGLVHQRSFMTDLDLYFLACFFVKLDMRLNDPTRGEKSTGMRRLLLSQRSLTTILKFLKREIWTTRFDVMKVWIRTFHQPPPDEVGLSLCGIPADQIGRSRLEYWGIFTEAQLKRSPKALYRPDTLVAHESHRRGLKFQKHYLRFLLYGYVRPDTLEDYAPRTYGRRIGPIREDEYDIDDVVGGVAALSAQDEMVDPLLDLGRPRLGSVFTIQKDPITAQEKKLRSEQLNMAQLCVEWWEKESAEGVRMEA</sequence>
<evidence type="ECO:0000313" key="2">
    <source>
        <dbReference type="EMBL" id="RVX72927.1"/>
    </source>
</evidence>
<comment type="caution">
    <text evidence="2">The sequence shown here is derived from an EMBL/GenBank/DDBJ whole genome shotgun (WGS) entry which is preliminary data.</text>
</comment>
<reference evidence="2 3" key="1">
    <citation type="submission" date="2017-03" db="EMBL/GenBank/DDBJ databases">
        <title>Genomes of endolithic fungi from Antarctica.</title>
        <authorList>
            <person name="Coleine C."/>
            <person name="Masonjones S."/>
            <person name="Stajich J.E."/>
        </authorList>
    </citation>
    <scope>NUCLEOTIDE SEQUENCE [LARGE SCALE GENOMIC DNA]</scope>
    <source>
        <strain evidence="2 3">CCFEE 6314</strain>
    </source>
</reference>
<protein>
    <submittedName>
        <fullName evidence="2">Uncharacterized protein</fullName>
    </submittedName>
</protein>
<dbReference type="EMBL" id="NAJM01000010">
    <property type="protein sequence ID" value="RVX72927.1"/>
    <property type="molecule type" value="Genomic_DNA"/>
</dbReference>
<accession>A0A438NBB2</accession>
<feature type="region of interest" description="Disordered" evidence="1">
    <location>
        <begin position="261"/>
        <end position="284"/>
    </location>
</feature>
<feature type="region of interest" description="Disordered" evidence="1">
    <location>
        <begin position="151"/>
        <end position="178"/>
    </location>
</feature>
<feature type="compositionally biased region" description="Low complexity" evidence="1">
    <location>
        <begin position="230"/>
        <end position="243"/>
    </location>
</feature>
<organism evidence="2 3">
    <name type="scientific">Exophiala mesophila</name>
    <name type="common">Black yeast-like fungus</name>
    <dbReference type="NCBI Taxonomy" id="212818"/>
    <lineage>
        <taxon>Eukaryota</taxon>
        <taxon>Fungi</taxon>
        <taxon>Dikarya</taxon>
        <taxon>Ascomycota</taxon>
        <taxon>Pezizomycotina</taxon>
        <taxon>Eurotiomycetes</taxon>
        <taxon>Chaetothyriomycetidae</taxon>
        <taxon>Chaetothyriales</taxon>
        <taxon>Herpotrichiellaceae</taxon>
        <taxon>Exophiala</taxon>
    </lineage>
</organism>
<dbReference type="Proteomes" id="UP000288859">
    <property type="component" value="Unassembled WGS sequence"/>
</dbReference>
<feature type="compositionally biased region" description="Basic and acidic residues" evidence="1">
    <location>
        <begin position="93"/>
        <end position="102"/>
    </location>
</feature>
<name>A0A438NBB2_EXOME</name>
<dbReference type="AlphaFoldDB" id="A0A438NBB2"/>
<feature type="region of interest" description="Disordered" evidence="1">
    <location>
        <begin position="1"/>
        <end position="129"/>
    </location>
</feature>
<evidence type="ECO:0000256" key="1">
    <source>
        <dbReference type="SAM" id="MobiDB-lite"/>
    </source>
</evidence>
<feature type="compositionally biased region" description="Polar residues" evidence="1">
    <location>
        <begin position="18"/>
        <end position="30"/>
    </location>
</feature>
<proteinExistence type="predicted"/>
<feature type="compositionally biased region" description="Polar residues" evidence="1">
    <location>
        <begin position="112"/>
        <end position="129"/>
    </location>
</feature>
<feature type="compositionally biased region" description="Polar residues" evidence="1">
    <location>
        <begin position="38"/>
        <end position="59"/>
    </location>
</feature>
<gene>
    <name evidence="2" type="ORF">B0A52_03280</name>
</gene>
<evidence type="ECO:0000313" key="3">
    <source>
        <dbReference type="Proteomes" id="UP000288859"/>
    </source>
</evidence>